<dbReference type="Gene3D" id="2.60.40.1220">
    <property type="match status" value="6"/>
</dbReference>
<dbReference type="AlphaFoldDB" id="A0A7V4XQT2"/>
<feature type="domain" description="SbsA Ig-like" evidence="3">
    <location>
        <begin position="31"/>
        <end position="130"/>
    </location>
</feature>
<comment type="similarity">
    <text evidence="1">Belongs to the ice-binding protein family.</text>
</comment>
<evidence type="ECO:0000259" key="3">
    <source>
        <dbReference type="Pfam" id="PF13205"/>
    </source>
</evidence>
<organism evidence="4">
    <name type="scientific">Acidobacterium capsulatum</name>
    <dbReference type="NCBI Taxonomy" id="33075"/>
    <lineage>
        <taxon>Bacteria</taxon>
        <taxon>Pseudomonadati</taxon>
        <taxon>Acidobacteriota</taxon>
        <taxon>Terriglobia</taxon>
        <taxon>Terriglobales</taxon>
        <taxon>Acidobacteriaceae</taxon>
        <taxon>Acidobacterium</taxon>
    </lineage>
</organism>
<keyword evidence="2" id="KW-0732">Signal</keyword>
<dbReference type="EMBL" id="DTKL01000015">
    <property type="protein sequence ID" value="HGY93412.1"/>
    <property type="molecule type" value="Genomic_DNA"/>
</dbReference>
<sequence>MRRYRAVFVYFIAAILVLFVAGCGQETVGIPGVVSVTPTQGATEVSVGTTLTATFSQAMSPASITSSTFTLAAPGGIAVAGTVAYSGMVATFTPSAPLANDTTYTATITNGAQTPGGASLLGNYAWTFTTAVLAPPPVPAVVSVTPASGSTNVAAASALTATFSQAMTLDSLQTAFSVAAPGNVAVPGTVTLSANGLTATFMPSAALAPSTTYTATISTAAADTSGTTLPAPYVWTFTTITPPPAVISTVPSSNATGVPVDQTLAIRFNEAMLCSTLTSTSPAATITLTGPGAMPVAVAVTCAGNQANVKPAAALAFNTTYTATVSTAAEDLAGTPMQSPYQWSFQTLPAPPLSPVVIATVPLNGAVGVPVDQALSVTFNEAMDPATINSATFLLTAAGGAQINGVITYVAAGSVATFKPSTPLAYDTQYTATLTAGAMDLNDDAALTPYSFTFTTANAPIVIPPTVTSTDPVTSPENTNVPVNQVVTADFSVPMNPATISAANFTLTAAGSTTPVAGLLAYAAIGNQLVFLPAANLAPDTVYTATITTGVQSLSGTSLASNYTWIFQTSAASNTTAPELVTTVPANGATNVPVNQAVSVTFSEAMNPLSITNATFQLTQAGVAVPATITYDPVNFIATLTPTAPLTAGASYIANVTSGATSLSGIPLGTTGAPNPWDFTTSAAIVPPPVVLGPTIALFGSFGGGAGITNQGTLTVVNGDIGTTGASTTMTGFYDNSVLVGGLPQCTYTVTGANYGMVTGTINTAPPSPTVACPNEGTASTMAIATQAALEAQTAYTTLQNLPPGTTLATNELGNRILAPGTYTSSSFYTITTGPLTLDAQGDPNATWVFQMGSYLQVGTPTTPESVILINGAQAKNVYWQVGGLPGAVINYGGGGTMVGTILSSPGITVSSPGVAAVTTINGRVLALHASVTMVNTVINVPAP</sequence>
<accession>A0A7V4XQT2</accession>
<evidence type="ECO:0000256" key="2">
    <source>
        <dbReference type="ARBA" id="ARBA00022729"/>
    </source>
</evidence>
<dbReference type="InterPro" id="IPR021884">
    <property type="entry name" value="Ice-bd_prot"/>
</dbReference>
<reference evidence="4" key="1">
    <citation type="journal article" date="2020" name="mSystems">
        <title>Genome- and Community-Level Interaction Insights into Carbon Utilization and Element Cycling Functions of Hydrothermarchaeota in Hydrothermal Sediment.</title>
        <authorList>
            <person name="Zhou Z."/>
            <person name="Liu Y."/>
            <person name="Xu W."/>
            <person name="Pan J."/>
            <person name="Luo Z.H."/>
            <person name="Li M."/>
        </authorList>
    </citation>
    <scope>NUCLEOTIDE SEQUENCE [LARGE SCALE GENOMIC DNA]</scope>
    <source>
        <strain evidence="4">SpSt-855</strain>
    </source>
</reference>
<dbReference type="Pfam" id="PF13205">
    <property type="entry name" value="Big_5"/>
    <property type="match status" value="6"/>
</dbReference>
<feature type="domain" description="SbsA Ig-like" evidence="3">
    <location>
        <begin position="463"/>
        <end position="569"/>
    </location>
</feature>
<feature type="domain" description="SbsA Ig-like" evidence="3">
    <location>
        <begin position="575"/>
        <end position="681"/>
    </location>
</feature>
<evidence type="ECO:0000256" key="1">
    <source>
        <dbReference type="ARBA" id="ARBA00005445"/>
    </source>
</evidence>
<evidence type="ECO:0000313" key="4">
    <source>
        <dbReference type="EMBL" id="HGY93412.1"/>
    </source>
</evidence>
<proteinExistence type="inferred from homology"/>
<feature type="domain" description="SbsA Ig-like" evidence="3">
    <location>
        <begin position="355"/>
        <end position="456"/>
    </location>
</feature>
<name>A0A7V4XQT2_9BACT</name>
<comment type="caution">
    <text evidence="4">The sequence shown here is derived from an EMBL/GenBank/DDBJ whole genome shotgun (WGS) entry which is preliminary data.</text>
</comment>
<dbReference type="PROSITE" id="PS51257">
    <property type="entry name" value="PROKAR_LIPOPROTEIN"/>
    <property type="match status" value="1"/>
</dbReference>
<feature type="domain" description="SbsA Ig-like" evidence="3">
    <location>
        <begin position="242"/>
        <end position="347"/>
    </location>
</feature>
<protein>
    <submittedName>
        <fullName evidence="4">DUF3494 domain-containing protein</fullName>
    </submittedName>
</protein>
<feature type="domain" description="SbsA Ig-like" evidence="3">
    <location>
        <begin position="139"/>
        <end position="239"/>
    </location>
</feature>
<gene>
    <name evidence="4" type="ORF">ENW50_01795</name>
</gene>
<dbReference type="InterPro" id="IPR014755">
    <property type="entry name" value="Cu-Rt/internalin_Ig-like"/>
</dbReference>
<dbReference type="Pfam" id="PF11999">
    <property type="entry name" value="Ice_binding"/>
    <property type="match status" value="1"/>
</dbReference>
<dbReference type="InterPro" id="IPR032812">
    <property type="entry name" value="SbsA_Ig"/>
</dbReference>